<dbReference type="InterPro" id="IPR036282">
    <property type="entry name" value="Glutathione-S-Trfase_C_sf"/>
</dbReference>
<reference evidence="5" key="2">
    <citation type="submission" date="2015-01" db="EMBL/GenBank/DDBJ databases">
        <title>Evolutionary Origins and Diversification of the Mycorrhizal Mutualists.</title>
        <authorList>
            <consortium name="DOE Joint Genome Institute"/>
            <consortium name="Mycorrhizal Genomics Consortium"/>
            <person name="Kohler A."/>
            <person name="Kuo A."/>
            <person name="Nagy L.G."/>
            <person name="Floudas D."/>
            <person name="Copeland A."/>
            <person name="Barry K.W."/>
            <person name="Cichocki N."/>
            <person name="Veneault-Fourrey C."/>
            <person name="LaButti K."/>
            <person name="Lindquist E.A."/>
            <person name="Lipzen A."/>
            <person name="Lundell T."/>
            <person name="Morin E."/>
            <person name="Murat C."/>
            <person name="Riley R."/>
            <person name="Ohm R."/>
            <person name="Sun H."/>
            <person name="Tunlid A."/>
            <person name="Henrissat B."/>
            <person name="Grigoriev I.V."/>
            <person name="Hibbett D.S."/>
            <person name="Martin F."/>
        </authorList>
    </citation>
    <scope>NUCLEOTIDE SEQUENCE [LARGE SCALE GENOMIC DNA]</scope>
    <source>
        <strain evidence="5">Zn</strain>
    </source>
</reference>
<dbReference type="CDD" id="cd03046">
    <property type="entry name" value="GST_N_GTT1_like"/>
    <property type="match status" value="1"/>
</dbReference>
<dbReference type="PROSITE" id="PS50404">
    <property type="entry name" value="GST_NTER"/>
    <property type="match status" value="1"/>
</dbReference>
<dbReference type="HOGENOM" id="CLU_011226_15_3_1"/>
<dbReference type="SFLD" id="SFLDG00358">
    <property type="entry name" value="Main_(cytGST)"/>
    <property type="match status" value="1"/>
</dbReference>
<organism evidence="4 5">
    <name type="scientific">Oidiodendron maius (strain Zn)</name>
    <dbReference type="NCBI Taxonomy" id="913774"/>
    <lineage>
        <taxon>Eukaryota</taxon>
        <taxon>Fungi</taxon>
        <taxon>Dikarya</taxon>
        <taxon>Ascomycota</taxon>
        <taxon>Pezizomycotina</taxon>
        <taxon>Leotiomycetes</taxon>
        <taxon>Leotiomycetes incertae sedis</taxon>
        <taxon>Myxotrichaceae</taxon>
        <taxon>Oidiodendron</taxon>
    </lineage>
</organism>
<dbReference type="InterPro" id="IPR004046">
    <property type="entry name" value="GST_C"/>
</dbReference>
<dbReference type="Pfam" id="PF13417">
    <property type="entry name" value="GST_N_3"/>
    <property type="match status" value="1"/>
</dbReference>
<dbReference type="SFLD" id="SFLDS00019">
    <property type="entry name" value="Glutathione_Transferase_(cytos"/>
    <property type="match status" value="1"/>
</dbReference>
<protein>
    <recommendedName>
        <fullName evidence="6">GST N-terminal domain-containing protein</fullName>
    </recommendedName>
</protein>
<proteinExistence type="inferred from homology"/>
<dbReference type="Gene3D" id="3.40.30.10">
    <property type="entry name" value="Glutaredoxin"/>
    <property type="match status" value="1"/>
</dbReference>
<dbReference type="InParanoid" id="A0A0C3DD35"/>
<feature type="domain" description="GST N-terminal" evidence="2">
    <location>
        <begin position="1"/>
        <end position="80"/>
    </location>
</feature>
<dbReference type="InterPro" id="IPR040079">
    <property type="entry name" value="Glutathione_S-Trfase"/>
</dbReference>
<dbReference type="EMBL" id="KN832878">
    <property type="protein sequence ID" value="KIM99872.1"/>
    <property type="molecule type" value="Genomic_DNA"/>
</dbReference>
<name>A0A0C3DD35_OIDMZ</name>
<dbReference type="InterPro" id="IPR036249">
    <property type="entry name" value="Thioredoxin-like_sf"/>
</dbReference>
<evidence type="ECO:0000259" key="3">
    <source>
        <dbReference type="PROSITE" id="PS50405"/>
    </source>
</evidence>
<feature type="domain" description="GST C-terminal" evidence="3">
    <location>
        <begin position="86"/>
        <end position="207"/>
    </location>
</feature>
<dbReference type="PANTHER" id="PTHR44051:SF9">
    <property type="entry name" value="GLUTATHIONE S-TRANSFERASE 1"/>
    <property type="match status" value="1"/>
</dbReference>
<evidence type="ECO:0008006" key="6">
    <source>
        <dbReference type="Google" id="ProtNLM"/>
    </source>
</evidence>
<dbReference type="SUPFAM" id="SSF52833">
    <property type="entry name" value="Thioredoxin-like"/>
    <property type="match status" value="1"/>
</dbReference>
<accession>A0A0C3DD35</accession>
<dbReference type="InterPro" id="IPR004045">
    <property type="entry name" value="Glutathione_S-Trfase_N"/>
</dbReference>
<dbReference type="Pfam" id="PF00043">
    <property type="entry name" value="GST_C"/>
    <property type="match status" value="1"/>
</dbReference>
<evidence type="ECO:0000256" key="1">
    <source>
        <dbReference type="ARBA" id="ARBA00007409"/>
    </source>
</evidence>
<evidence type="ECO:0000313" key="4">
    <source>
        <dbReference type="EMBL" id="KIM99872.1"/>
    </source>
</evidence>
<dbReference type="STRING" id="913774.A0A0C3DD35"/>
<dbReference type="PANTHER" id="PTHR44051">
    <property type="entry name" value="GLUTATHIONE S-TRANSFERASE-RELATED"/>
    <property type="match status" value="1"/>
</dbReference>
<dbReference type="InterPro" id="IPR010987">
    <property type="entry name" value="Glutathione-S-Trfase_C-like"/>
</dbReference>
<dbReference type="SUPFAM" id="SSF47616">
    <property type="entry name" value="GST C-terminal domain-like"/>
    <property type="match status" value="1"/>
</dbReference>
<reference evidence="4 5" key="1">
    <citation type="submission" date="2014-04" db="EMBL/GenBank/DDBJ databases">
        <authorList>
            <consortium name="DOE Joint Genome Institute"/>
            <person name="Kuo A."/>
            <person name="Martino E."/>
            <person name="Perotto S."/>
            <person name="Kohler A."/>
            <person name="Nagy L.G."/>
            <person name="Floudas D."/>
            <person name="Copeland A."/>
            <person name="Barry K.W."/>
            <person name="Cichocki N."/>
            <person name="Veneault-Fourrey C."/>
            <person name="LaButti K."/>
            <person name="Lindquist E.A."/>
            <person name="Lipzen A."/>
            <person name="Lundell T."/>
            <person name="Morin E."/>
            <person name="Murat C."/>
            <person name="Sun H."/>
            <person name="Tunlid A."/>
            <person name="Henrissat B."/>
            <person name="Grigoriev I.V."/>
            <person name="Hibbett D.S."/>
            <person name="Martin F."/>
            <person name="Nordberg H.P."/>
            <person name="Cantor M.N."/>
            <person name="Hua S.X."/>
        </authorList>
    </citation>
    <scope>NUCLEOTIDE SEQUENCE [LARGE SCALE GENOMIC DNA]</scope>
    <source>
        <strain evidence="4 5">Zn</strain>
    </source>
</reference>
<dbReference type="AlphaFoldDB" id="A0A0C3DD35"/>
<dbReference type="PROSITE" id="PS50405">
    <property type="entry name" value="GST_CTER"/>
    <property type="match status" value="1"/>
</dbReference>
<dbReference type="OrthoDB" id="2309723at2759"/>
<evidence type="ECO:0000313" key="5">
    <source>
        <dbReference type="Proteomes" id="UP000054321"/>
    </source>
</evidence>
<gene>
    <name evidence="4" type="ORF">OIDMADRAFT_201026</name>
</gene>
<dbReference type="Gene3D" id="1.20.1050.10">
    <property type="match status" value="1"/>
</dbReference>
<evidence type="ECO:0000259" key="2">
    <source>
        <dbReference type="PROSITE" id="PS50404"/>
    </source>
</evidence>
<keyword evidence="5" id="KW-1185">Reference proteome</keyword>
<dbReference type="Proteomes" id="UP000054321">
    <property type="component" value="Unassembled WGS sequence"/>
</dbReference>
<comment type="similarity">
    <text evidence="1">Belongs to the GST superfamily.</text>
</comment>
<sequence>MLTLYFLQASRAIRSAWLLEELNVTYELKYADRLPDGSAPSELGVPTAVKMSPAIQDGDVIIGESGAIAEYLCEQYDKQHRLLPTDLVKRAKIHELMWASEGTFMLHIESLFGVKSSVSPEVEAKLVNRIQKDMDWLEKELSKTSTKYIVGNEVTVADTMMAFPAQVILYYKLGTEDRSWPNIDQWLRNIEAGEAYQRTLKRTGHHL</sequence>